<protein>
    <submittedName>
        <fullName evidence="3">FHA domain-containing protein</fullName>
    </submittedName>
</protein>
<organism evidence="3 4">
    <name type="scientific">Glossina pallidipes</name>
    <name type="common">Tsetse fly</name>
    <dbReference type="NCBI Taxonomy" id="7398"/>
    <lineage>
        <taxon>Eukaryota</taxon>
        <taxon>Metazoa</taxon>
        <taxon>Ecdysozoa</taxon>
        <taxon>Arthropoda</taxon>
        <taxon>Hexapoda</taxon>
        <taxon>Insecta</taxon>
        <taxon>Pterygota</taxon>
        <taxon>Neoptera</taxon>
        <taxon>Endopterygota</taxon>
        <taxon>Diptera</taxon>
        <taxon>Brachycera</taxon>
        <taxon>Muscomorpha</taxon>
        <taxon>Hippoboscoidea</taxon>
        <taxon>Glossinidae</taxon>
        <taxon>Glossina</taxon>
    </lineage>
</organism>
<feature type="compositionally biased region" description="Basic and acidic residues" evidence="1">
    <location>
        <begin position="190"/>
        <end position="199"/>
    </location>
</feature>
<proteinExistence type="predicted"/>
<dbReference type="InterPro" id="IPR000253">
    <property type="entry name" value="FHA_dom"/>
</dbReference>
<evidence type="ECO:0000313" key="4">
    <source>
        <dbReference type="Proteomes" id="UP000092445"/>
    </source>
</evidence>
<dbReference type="STRING" id="7398.A0A1B0A4N5"/>
<dbReference type="Proteomes" id="UP000092445">
    <property type="component" value="Unassembled WGS sequence"/>
</dbReference>
<dbReference type="Gene3D" id="2.60.200.20">
    <property type="match status" value="1"/>
</dbReference>
<dbReference type="PROSITE" id="PS50006">
    <property type="entry name" value="FHA_DOMAIN"/>
    <property type="match status" value="1"/>
</dbReference>
<evidence type="ECO:0000313" key="3">
    <source>
        <dbReference type="EnsemblMetazoa" id="GPAI034374-PA"/>
    </source>
</evidence>
<sequence length="199" mass="22539">MFGETAATLQLEIENNQYLLEKGTYLIGNGRRSGRSRNYIQVTNLYVDVKHCVLEVDSNEEIFIVDLESDSGVYINNKRVDPLTKERLKADEDFSLGGRLKAKIKLVEKEESHNGNHLENISVIKDVTPRPIVKDERIQQLDLENRISHDNHDSVHVPAVQSHQPMSTCSAVRATNMDNSLNQNSPNGDQEPHFCDDTI</sequence>
<evidence type="ECO:0000256" key="1">
    <source>
        <dbReference type="SAM" id="MobiDB-lite"/>
    </source>
</evidence>
<reference evidence="4" key="1">
    <citation type="submission" date="2014-03" db="EMBL/GenBank/DDBJ databases">
        <authorList>
            <person name="Aksoy S."/>
            <person name="Warren W."/>
            <person name="Wilson R.K."/>
        </authorList>
    </citation>
    <scope>NUCLEOTIDE SEQUENCE [LARGE SCALE GENOMIC DNA]</scope>
    <source>
        <strain evidence="4">IAEA</strain>
    </source>
</reference>
<feature type="domain" description="FHA" evidence="2">
    <location>
        <begin position="27"/>
        <end position="80"/>
    </location>
</feature>
<dbReference type="SUPFAM" id="SSF49879">
    <property type="entry name" value="SMAD/FHA domain"/>
    <property type="match status" value="1"/>
</dbReference>
<keyword evidence="4" id="KW-1185">Reference proteome</keyword>
<dbReference type="SMART" id="SM00240">
    <property type="entry name" value="FHA"/>
    <property type="match status" value="1"/>
</dbReference>
<dbReference type="VEuPathDB" id="VectorBase:GPAI034374"/>
<reference evidence="3" key="2">
    <citation type="submission" date="2020-05" db="UniProtKB">
        <authorList>
            <consortium name="EnsemblMetazoa"/>
        </authorList>
    </citation>
    <scope>IDENTIFICATION</scope>
    <source>
        <strain evidence="3">IAEA</strain>
    </source>
</reference>
<evidence type="ECO:0000259" key="2">
    <source>
        <dbReference type="PROSITE" id="PS50006"/>
    </source>
</evidence>
<feature type="compositionally biased region" description="Polar residues" evidence="1">
    <location>
        <begin position="177"/>
        <end position="188"/>
    </location>
</feature>
<dbReference type="AlphaFoldDB" id="A0A1B0A4N5"/>
<dbReference type="CDD" id="cd00060">
    <property type="entry name" value="FHA"/>
    <property type="match status" value="1"/>
</dbReference>
<name>A0A1B0A4N5_GLOPL</name>
<dbReference type="InterPro" id="IPR008984">
    <property type="entry name" value="SMAD_FHA_dom_sf"/>
</dbReference>
<accession>A0A1B0A4N5</accession>
<dbReference type="Pfam" id="PF00498">
    <property type="entry name" value="FHA"/>
    <property type="match status" value="1"/>
</dbReference>
<dbReference type="EnsemblMetazoa" id="GPAI034374-RA">
    <property type="protein sequence ID" value="GPAI034374-PA"/>
    <property type="gene ID" value="GPAI034374"/>
</dbReference>
<feature type="region of interest" description="Disordered" evidence="1">
    <location>
        <begin position="177"/>
        <end position="199"/>
    </location>
</feature>